<dbReference type="PANTHER" id="PTHR45614">
    <property type="entry name" value="MYB PROTEIN-RELATED"/>
    <property type="match status" value="1"/>
</dbReference>
<dbReference type="Gene3D" id="1.10.10.60">
    <property type="entry name" value="Homeodomain-like"/>
    <property type="match status" value="3"/>
</dbReference>
<comment type="subcellular location">
    <subcellularLocation>
        <location evidence="1">Nucleus</location>
    </subcellularLocation>
</comment>
<evidence type="ECO:0000256" key="5">
    <source>
        <dbReference type="ARBA" id="ARBA00023163"/>
    </source>
</evidence>
<evidence type="ECO:0000313" key="11">
    <source>
        <dbReference type="Proteomes" id="UP000298416"/>
    </source>
</evidence>
<dbReference type="PROSITE" id="PS50090">
    <property type="entry name" value="MYB_LIKE"/>
    <property type="match status" value="3"/>
</dbReference>
<dbReference type="InterPro" id="IPR017930">
    <property type="entry name" value="Myb_dom"/>
</dbReference>
<dbReference type="FunFam" id="1.10.10.60:FF:000016">
    <property type="entry name" value="Transcriptional activator Myb isoform A"/>
    <property type="match status" value="1"/>
</dbReference>
<evidence type="ECO:0000256" key="3">
    <source>
        <dbReference type="ARBA" id="ARBA00023015"/>
    </source>
</evidence>
<dbReference type="CDD" id="cd00167">
    <property type="entry name" value="SANT"/>
    <property type="match status" value="3"/>
</dbReference>
<organism evidence="10">
    <name type="scientific">Salvia splendens</name>
    <name type="common">Scarlet sage</name>
    <dbReference type="NCBI Taxonomy" id="180675"/>
    <lineage>
        <taxon>Eukaryota</taxon>
        <taxon>Viridiplantae</taxon>
        <taxon>Streptophyta</taxon>
        <taxon>Embryophyta</taxon>
        <taxon>Tracheophyta</taxon>
        <taxon>Spermatophyta</taxon>
        <taxon>Magnoliopsida</taxon>
        <taxon>eudicotyledons</taxon>
        <taxon>Gunneridae</taxon>
        <taxon>Pentapetalae</taxon>
        <taxon>asterids</taxon>
        <taxon>lamiids</taxon>
        <taxon>Lamiales</taxon>
        <taxon>Lamiaceae</taxon>
        <taxon>Nepetoideae</taxon>
        <taxon>Mentheae</taxon>
        <taxon>Salviinae</taxon>
        <taxon>Salvia</taxon>
        <taxon>Salvia subgen. Calosphace</taxon>
        <taxon>core Calosphace</taxon>
    </lineage>
</organism>
<keyword evidence="11" id="KW-1185">Reference proteome</keyword>
<reference evidence="10" key="2">
    <citation type="submission" date="2020-08" db="EMBL/GenBank/DDBJ databases">
        <title>Plant Genome Project.</title>
        <authorList>
            <person name="Zhang R.-G."/>
        </authorList>
    </citation>
    <scope>NUCLEOTIDE SEQUENCE</scope>
    <source>
        <strain evidence="10">Huo1</strain>
        <tissue evidence="10">Leaf</tissue>
    </source>
</reference>
<evidence type="ECO:0000256" key="4">
    <source>
        <dbReference type="ARBA" id="ARBA00023125"/>
    </source>
</evidence>
<feature type="domain" description="Myb-like" evidence="8">
    <location>
        <begin position="210"/>
        <end position="260"/>
    </location>
</feature>
<keyword evidence="4" id="KW-0238">DNA-binding</keyword>
<feature type="domain" description="Myb-like" evidence="8">
    <location>
        <begin position="106"/>
        <end position="157"/>
    </location>
</feature>
<feature type="domain" description="HTH myb-type" evidence="9">
    <location>
        <begin position="158"/>
        <end position="213"/>
    </location>
</feature>
<evidence type="ECO:0000313" key="10">
    <source>
        <dbReference type="EMBL" id="KAG6416317.1"/>
    </source>
</evidence>
<feature type="region of interest" description="Disordered" evidence="7">
    <location>
        <begin position="88"/>
        <end position="116"/>
    </location>
</feature>
<comment type="caution">
    <text evidence="10">The sequence shown here is derived from an EMBL/GenBank/DDBJ whole genome shotgun (WGS) entry which is preliminary data.</text>
</comment>
<evidence type="ECO:0000259" key="9">
    <source>
        <dbReference type="PROSITE" id="PS51294"/>
    </source>
</evidence>
<dbReference type="SMART" id="SM00717">
    <property type="entry name" value="SANT"/>
    <property type="match status" value="3"/>
</dbReference>
<evidence type="ECO:0000256" key="7">
    <source>
        <dbReference type="SAM" id="MobiDB-lite"/>
    </source>
</evidence>
<evidence type="ECO:0000256" key="2">
    <source>
        <dbReference type="ARBA" id="ARBA00022737"/>
    </source>
</evidence>
<protein>
    <recommendedName>
        <fullName evidence="12">Myb proto-oncogene protein, plant</fullName>
    </recommendedName>
</protein>
<dbReference type="PROSITE" id="PS51294">
    <property type="entry name" value="HTH_MYB"/>
    <property type="match status" value="3"/>
</dbReference>
<feature type="domain" description="HTH myb-type" evidence="9">
    <location>
        <begin position="114"/>
        <end position="157"/>
    </location>
</feature>
<dbReference type="GO" id="GO:0005634">
    <property type="term" value="C:nucleus"/>
    <property type="evidence" value="ECO:0007669"/>
    <property type="project" value="UniProtKB-SubCell"/>
</dbReference>
<dbReference type="InterPro" id="IPR050560">
    <property type="entry name" value="MYB_TF"/>
</dbReference>
<dbReference type="GO" id="GO:0000981">
    <property type="term" value="F:DNA-binding transcription factor activity, RNA polymerase II-specific"/>
    <property type="evidence" value="ECO:0007669"/>
    <property type="project" value="TreeGrafter"/>
</dbReference>
<sequence length="600" mass="66910">MHQWRWADDEHGGCADRFFNMSEPTSFLEERSCHHLTLKVVAQLGPHLNSTDKEVMIRARKEIRTPESTKEVGFASYSSFSDSSSGVVTPRSSDSGLSVRGCSHPTKRSSQAGWTDDEDKRLTEVVQKFNAKNWKKISECMPGRTDVQCLHRWQKVLNPDLRKSPWTKEEDDRVIEFVVKYGTKKWSYIANFVHGRNGKQCRERWHNHLDPAIKKDAWTKEEEETLRHYHQLLGNKWAEIAKFLPGRTDNAIKNHWNCSVKKRPDMNSPPILAMESQGSSYLNIFNNEEEKLQAESGTISPNPDQKVTQKSDGSCSTIMAFGNTKFPADHAQAKPALLDSCRSYEKVSTNGVHFGSPPTSISSSCFNGICNRVGSYNKSTNSLNDVREDALDSVPTNAKVFTSTQMSRDSPCVTDGSCDYSPVDTVLSLSVCGYIDNSKKIKKRRICQSPLLADEGSGLSCYDPSRPNGSDIKTEHASYQLVSSYPINLALSISSPESILKSSAISYRNTPSIIRRKTYREAASGICSSTSMHAAGCSNLTSERGWLPCHDTGSDSSVIGQAVERRLEHSFDLEWDSSSVKCYTPGSSQLRSDKKIVLAP</sequence>
<dbReference type="PANTHER" id="PTHR45614:SF252">
    <property type="entry name" value="TRANSCRIPTION FACTOR MYB3R-2-LIKE"/>
    <property type="match status" value="1"/>
</dbReference>
<dbReference type="InterPro" id="IPR001005">
    <property type="entry name" value="SANT/Myb"/>
</dbReference>
<evidence type="ECO:0000256" key="1">
    <source>
        <dbReference type="ARBA" id="ARBA00004123"/>
    </source>
</evidence>
<dbReference type="Pfam" id="PF13921">
    <property type="entry name" value="Myb_DNA-bind_6"/>
    <property type="match status" value="1"/>
</dbReference>
<gene>
    <name evidence="10" type="ORF">SASPL_123745</name>
</gene>
<dbReference type="EMBL" id="PNBA02000008">
    <property type="protein sequence ID" value="KAG6416317.1"/>
    <property type="molecule type" value="Genomic_DNA"/>
</dbReference>
<proteinExistence type="predicted"/>
<reference evidence="10" key="1">
    <citation type="submission" date="2018-01" db="EMBL/GenBank/DDBJ databases">
        <authorList>
            <person name="Mao J.F."/>
        </authorList>
    </citation>
    <scope>NUCLEOTIDE SEQUENCE</scope>
    <source>
        <strain evidence="10">Huo1</strain>
        <tissue evidence="10">Leaf</tissue>
    </source>
</reference>
<keyword evidence="5" id="KW-0804">Transcription</keyword>
<dbReference type="FunFam" id="1.10.10.60:FF:000010">
    <property type="entry name" value="Transcriptional activator Myb isoform A"/>
    <property type="match status" value="1"/>
</dbReference>
<dbReference type="Proteomes" id="UP000298416">
    <property type="component" value="Unassembled WGS sequence"/>
</dbReference>
<feature type="domain" description="HTH myb-type" evidence="9">
    <location>
        <begin position="214"/>
        <end position="264"/>
    </location>
</feature>
<dbReference type="Pfam" id="PF00249">
    <property type="entry name" value="Myb_DNA-binding"/>
    <property type="match status" value="1"/>
</dbReference>
<evidence type="ECO:0000256" key="6">
    <source>
        <dbReference type="ARBA" id="ARBA00023242"/>
    </source>
</evidence>
<dbReference type="InterPro" id="IPR009057">
    <property type="entry name" value="Homeodomain-like_sf"/>
</dbReference>
<name>A0A8X8XP48_SALSN</name>
<keyword evidence="3" id="KW-0805">Transcription regulation</keyword>
<evidence type="ECO:0000259" key="8">
    <source>
        <dbReference type="PROSITE" id="PS50090"/>
    </source>
</evidence>
<dbReference type="AlphaFoldDB" id="A0A8X8XP48"/>
<evidence type="ECO:0008006" key="12">
    <source>
        <dbReference type="Google" id="ProtNLM"/>
    </source>
</evidence>
<dbReference type="GO" id="GO:0000978">
    <property type="term" value="F:RNA polymerase II cis-regulatory region sequence-specific DNA binding"/>
    <property type="evidence" value="ECO:0007669"/>
    <property type="project" value="TreeGrafter"/>
</dbReference>
<keyword evidence="2" id="KW-0677">Repeat</keyword>
<accession>A0A8X8XP48</accession>
<feature type="domain" description="Myb-like" evidence="8">
    <location>
        <begin position="158"/>
        <end position="209"/>
    </location>
</feature>
<dbReference type="SUPFAM" id="SSF46689">
    <property type="entry name" value="Homeodomain-like"/>
    <property type="match status" value="2"/>
</dbReference>
<keyword evidence="6" id="KW-0539">Nucleus</keyword>